<protein>
    <submittedName>
        <fullName evidence="1">Uncharacterized protein</fullName>
    </submittedName>
</protein>
<comment type="caution">
    <text evidence="1">The sequence shown here is derived from an EMBL/GenBank/DDBJ whole genome shotgun (WGS) entry which is preliminary data.</text>
</comment>
<dbReference type="Proteomes" id="UP001367676">
    <property type="component" value="Unassembled WGS sequence"/>
</dbReference>
<dbReference type="EMBL" id="JBBCAQ010000038">
    <property type="protein sequence ID" value="KAK7572153.1"/>
    <property type="molecule type" value="Genomic_DNA"/>
</dbReference>
<evidence type="ECO:0000313" key="1">
    <source>
        <dbReference type="EMBL" id="KAK7572153.1"/>
    </source>
</evidence>
<dbReference type="AlphaFoldDB" id="A0AAN9TGR3"/>
<name>A0AAN9TGR3_9HEMI</name>
<gene>
    <name evidence="1" type="ORF">V9T40_014625</name>
</gene>
<sequence>MVLVRQDDGLLWPGTIIKFDAADLVAGITFIRDPEYESSLRYSARPTGGVVKLELIYKFASNVHRLLQEARRATFSGGNRGHKLHYIRILERAIKDFEKTEDVASSSSTKTSPIAVLPVLNTPSPARIPEMVTEMPIVDPLPRPETYGSNICDALAKGFRELYFVNDLNSAKKIIYRLPSEKLPPEVGIVCEHHPQWVFAELTDCLKHWYYVHYIPGGYDDPTNDEDVPDSDQENGRGQ</sequence>
<proteinExistence type="predicted"/>
<organism evidence="1 2">
    <name type="scientific">Parthenolecanium corni</name>
    <dbReference type="NCBI Taxonomy" id="536013"/>
    <lineage>
        <taxon>Eukaryota</taxon>
        <taxon>Metazoa</taxon>
        <taxon>Ecdysozoa</taxon>
        <taxon>Arthropoda</taxon>
        <taxon>Hexapoda</taxon>
        <taxon>Insecta</taxon>
        <taxon>Pterygota</taxon>
        <taxon>Neoptera</taxon>
        <taxon>Paraneoptera</taxon>
        <taxon>Hemiptera</taxon>
        <taxon>Sternorrhyncha</taxon>
        <taxon>Coccoidea</taxon>
        <taxon>Coccidae</taxon>
        <taxon>Parthenolecanium</taxon>
    </lineage>
</organism>
<keyword evidence="2" id="KW-1185">Reference proteome</keyword>
<evidence type="ECO:0000313" key="2">
    <source>
        <dbReference type="Proteomes" id="UP001367676"/>
    </source>
</evidence>
<reference evidence="1 2" key="1">
    <citation type="submission" date="2024-03" db="EMBL/GenBank/DDBJ databases">
        <title>Adaptation during the transition from Ophiocordyceps entomopathogen to insect associate is accompanied by gene loss and intensified selection.</title>
        <authorList>
            <person name="Ward C.M."/>
            <person name="Onetto C.A."/>
            <person name="Borneman A.R."/>
        </authorList>
    </citation>
    <scope>NUCLEOTIDE SEQUENCE [LARGE SCALE GENOMIC DNA]</scope>
    <source>
        <strain evidence="1">AWRI1</strain>
        <tissue evidence="1">Single Adult Female</tissue>
    </source>
</reference>
<accession>A0AAN9TGR3</accession>